<evidence type="ECO:0000313" key="12">
    <source>
        <dbReference type="Proteomes" id="UP000001307"/>
    </source>
</evidence>
<name>E4X0U9_OIKDI</name>
<evidence type="ECO:0000256" key="6">
    <source>
        <dbReference type="ARBA" id="ARBA00023136"/>
    </source>
</evidence>
<evidence type="ECO:0000256" key="1">
    <source>
        <dbReference type="ARBA" id="ARBA00004651"/>
    </source>
</evidence>
<dbReference type="EMBL" id="FN653020">
    <property type="protein sequence ID" value="CBY22984.1"/>
    <property type="molecule type" value="Genomic_DNA"/>
</dbReference>
<evidence type="ECO:0000313" key="11">
    <source>
        <dbReference type="EMBL" id="CBY22984.1"/>
    </source>
</evidence>
<proteinExistence type="inferred from homology"/>
<dbReference type="GO" id="GO:0005886">
    <property type="term" value="C:plasma membrane"/>
    <property type="evidence" value="ECO:0007669"/>
    <property type="project" value="UniProtKB-SubCell"/>
</dbReference>
<reference evidence="11" key="1">
    <citation type="journal article" date="2010" name="Science">
        <title>Plasticity of animal genome architecture unmasked by rapid evolution of a pelagic tunicate.</title>
        <authorList>
            <person name="Denoeud F."/>
            <person name="Henriet S."/>
            <person name="Mungpakdee S."/>
            <person name="Aury J.M."/>
            <person name="Da Silva C."/>
            <person name="Brinkmann H."/>
            <person name="Mikhaleva J."/>
            <person name="Olsen L.C."/>
            <person name="Jubin C."/>
            <person name="Canestro C."/>
            <person name="Bouquet J.M."/>
            <person name="Danks G."/>
            <person name="Poulain J."/>
            <person name="Campsteijn C."/>
            <person name="Adamski M."/>
            <person name="Cross I."/>
            <person name="Yadetie F."/>
            <person name="Muffato M."/>
            <person name="Louis A."/>
            <person name="Butcher S."/>
            <person name="Tsagkogeorga G."/>
            <person name="Konrad A."/>
            <person name="Singh S."/>
            <person name="Jensen M.F."/>
            <person name="Cong E.H."/>
            <person name="Eikeseth-Otteraa H."/>
            <person name="Noel B."/>
            <person name="Anthouard V."/>
            <person name="Porcel B.M."/>
            <person name="Kachouri-Lafond R."/>
            <person name="Nishino A."/>
            <person name="Ugolini M."/>
            <person name="Chourrout P."/>
            <person name="Nishida H."/>
            <person name="Aasland R."/>
            <person name="Huzurbazar S."/>
            <person name="Westhof E."/>
            <person name="Delsuc F."/>
            <person name="Lehrach H."/>
            <person name="Reinhardt R."/>
            <person name="Weissenbach J."/>
            <person name="Roy S.W."/>
            <person name="Artiguenave F."/>
            <person name="Postlethwait J.H."/>
            <person name="Manak J.R."/>
            <person name="Thompson E.M."/>
            <person name="Jaillon O."/>
            <person name="Du Pasquier L."/>
            <person name="Boudinot P."/>
            <person name="Liberles D.A."/>
            <person name="Volff J.N."/>
            <person name="Philippe H."/>
            <person name="Lenhard B."/>
            <person name="Roest Crollius H."/>
            <person name="Wincker P."/>
            <person name="Chourrout D."/>
        </authorList>
    </citation>
    <scope>NUCLEOTIDE SEQUENCE [LARGE SCALE GENOMIC DNA]</scope>
</reference>
<sequence length="971" mass="113598">MEEEDLEASLEKYDLEREKKNFCFVLVRNDNLKRNKPRSSPSNESDEIVKHRKFVECFERNLLAEKLFVERRMEIVNNKSKEFVLIGISEELLEDYAEKLEIKLPIQSEEEKQESVIARALYRFDPFMSPNLLAPMWQKLANWSVESATAKFYHKKEHYIDARYQKVRRKVFQKFASSELIKLSNPDSGKLDHYYTNANDLKKVFSNSVRIRVIQYILKHTAYGKNTEVGIDRLLAEEVYEDAYPLHEADEEVKSKTDEIKESNLRTILRETWASWAKSFYFQPLFLVKRYFGPQIGIYFTWLGWYTQMLILPSALGLLVTFRQLMGFAVFDWINDSPVQRAMCNDTRIMCPPCDGPARSCRFTVLDDSCASAKISAAFDNKWTVIYALFMATWAKIFCHLWTRKEAKMTNDWNLTEDSIDSVRVQFENRAKKMQERRGNILNTILQKLYPVKEEEGSYKVSYVRKLPYLFVSVSIILTLCLIAIFGVLTVQLYRLWMASFLTGLDWNDHITENSVLIASASSVCLSMVFIYSLDWVFRLVASWLTELEMPKLDTAYEKSYTLKVFMFNAVNFWGSIFYIAFIKGHGTGTPLRYSRWQGLSSDSYYRLEECHPAGCLMEKDVSLQLGIILMIKQVVSNFVELAWPWWNARKQKKINRGSDEKPWVRDYLLAKNENLCLLNEYQEMAIQFGFITIFVATFPLAPFFALMNNVIEIRLGTVEPPYAYKFIKLHRRARFVMARSIGAWVGILRTVSSIAVLTNALVAGYTSDIVPRVVYSLMYAQNCEHISPLLRPMKNECYKGYVDWSTQSVHISELDYGHRESRSGEDHSIWTMKDKWDHRPNNDFFKQVLADRQDFSVIKNCLNSPIATSEDARCKCYYRGFDTEPFYIVLSARLMFILIFEHIVQFMKWTVLRMLPNQTEKLLKENLKKERLRQQKFHELDNNANHGMTTLDCDESKEDESTLLVNLKES</sequence>
<dbReference type="OrthoDB" id="296386at2759"/>
<keyword evidence="6 8" id="KW-0472">Membrane</keyword>
<dbReference type="Pfam" id="PF04547">
    <property type="entry name" value="Anoctamin"/>
    <property type="match status" value="1"/>
</dbReference>
<evidence type="ECO:0000256" key="5">
    <source>
        <dbReference type="ARBA" id="ARBA00022989"/>
    </source>
</evidence>
<dbReference type="GO" id="GO:0005254">
    <property type="term" value="F:chloride channel activity"/>
    <property type="evidence" value="ECO:0007669"/>
    <property type="project" value="TreeGrafter"/>
</dbReference>
<protein>
    <recommendedName>
        <fullName evidence="8">Anoctamin</fullName>
    </recommendedName>
</protein>
<evidence type="ECO:0000256" key="4">
    <source>
        <dbReference type="ARBA" id="ARBA00022692"/>
    </source>
</evidence>
<feature type="domain" description="Anoctamin transmembrane" evidence="9">
    <location>
        <begin position="288"/>
        <end position="927"/>
    </location>
</feature>
<gene>
    <name evidence="11" type="ORF">GSOID_T00014907001</name>
</gene>
<evidence type="ECO:0000259" key="9">
    <source>
        <dbReference type="Pfam" id="PF04547"/>
    </source>
</evidence>
<dbReference type="Proteomes" id="UP000001307">
    <property type="component" value="Unassembled WGS sequence"/>
</dbReference>
<comment type="subcellular location">
    <subcellularLocation>
        <location evidence="1">Cell membrane</location>
        <topology evidence="1">Multi-pass membrane protein</topology>
    </subcellularLocation>
    <subcellularLocation>
        <location evidence="8">Membrane</location>
        <topology evidence="8">Multi-pass membrane protein</topology>
    </subcellularLocation>
</comment>
<organism evidence="11">
    <name type="scientific">Oikopleura dioica</name>
    <name type="common">Tunicate</name>
    <dbReference type="NCBI Taxonomy" id="34765"/>
    <lineage>
        <taxon>Eukaryota</taxon>
        <taxon>Metazoa</taxon>
        <taxon>Chordata</taxon>
        <taxon>Tunicata</taxon>
        <taxon>Appendicularia</taxon>
        <taxon>Copelata</taxon>
        <taxon>Oikopleuridae</taxon>
        <taxon>Oikopleura</taxon>
    </lineage>
</organism>
<keyword evidence="12" id="KW-1185">Reference proteome</keyword>
<feature type="domain" description="Anoctamin dimerisation" evidence="10">
    <location>
        <begin position="24"/>
        <end position="285"/>
    </location>
</feature>
<evidence type="ECO:0000256" key="8">
    <source>
        <dbReference type="RuleBase" id="RU280814"/>
    </source>
</evidence>
<evidence type="ECO:0000256" key="2">
    <source>
        <dbReference type="ARBA" id="ARBA00009671"/>
    </source>
</evidence>
<keyword evidence="3" id="KW-1003">Cell membrane</keyword>
<feature type="transmembrane region" description="Helical" evidence="8">
    <location>
        <begin position="685"/>
        <end position="707"/>
    </location>
</feature>
<dbReference type="PANTHER" id="PTHR12308:SF84">
    <property type="entry name" value="ANOCTAMIN"/>
    <property type="match status" value="1"/>
</dbReference>
<keyword evidence="4 8" id="KW-0812">Transmembrane</keyword>
<dbReference type="InterPro" id="IPR049452">
    <property type="entry name" value="Anoctamin_TM"/>
</dbReference>
<accession>E4X0U9</accession>
<feature type="transmembrane region" description="Helical" evidence="8">
    <location>
        <begin position="517"/>
        <end position="541"/>
    </location>
</feature>
<keyword evidence="7" id="KW-0325">Glycoprotein</keyword>
<dbReference type="Pfam" id="PF16178">
    <property type="entry name" value="Anoct_dimer"/>
    <property type="match status" value="1"/>
</dbReference>
<feature type="transmembrane region" description="Helical" evidence="8">
    <location>
        <begin position="561"/>
        <end position="582"/>
    </location>
</feature>
<dbReference type="InterPro" id="IPR032394">
    <property type="entry name" value="Anoct_dimer"/>
</dbReference>
<evidence type="ECO:0000259" key="10">
    <source>
        <dbReference type="Pfam" id="PF16178"/>
    </source>
</evidence>
<feature type="transmembrane region" description="Helical" evidence="8">
    <location>
        <begin position="469"/>
        <end position="497"/>
    </location>
</feature>
<evidence type="ECO:0000256" key="7">
    <source>
        <dbReference type="ARBA" id="ARBA00023180"/>
    </source>
</evidence>
<evidence type="ECO:0000256" key="3">
    <source>
        <dbReference type="ARBA" id="ARBA00022475"/>
    </source>
</evidence>
<comment type="similarity">
    <text evidence="2 8">Belongs to the anoctamin family.</text>
</comment>
<dbReference type="AlphaFoldDB" id="E4X0U9"/>
<dbReference type="InterPro" id="IPR007632">
    <property type="entry name" value="Anoctamin"/>
</dbReference>
<dbReference type="InParanoid" id="E4X0U9"/>
<dbReference type="GO" id="GO:0046983">
    <property type="term" value="F:protein dimerization activity"/>
    <property type="evidence" value="ECO:0007669"/>
    <property type="project" value="InterPro"/>
</dbReference>
<comment type="caution">
    <text evidence="8">Lacks conserved residue(s) required for the propagation of feature annotation.</text>
</comment>
<keyword evidence="5 8" id="KW-1133">Transmembrane helix</keyword>
<feature type="transmembrane region" description="Helical" evidence="8">
    <location>
        <begin position="742"/>
        <end position="766"/>
    </location>
</feature>
<dbReference type="PANTHER" id="PTHR12308">
    <property type="entry name" value="ANOCTAMIN"/>
    <property type="match status" value="1"/>
</dbReference>
<feature type="transmembrane region" description="Helical" evidence="8">
    <location>
        <begin position="299"/>
        <end position="322"/>
    </location>
</feature>